<reference evidence="6" key="1">
    <citation type="submission" date="2022-03" db="EMBL/GenBank/DDBJ databases">
        <title>Draft genome sequence of Aduncisulcus paluster, a free-living microaerophilic Fornicata.</title>
        <authorList>
            <person name="Yuyama I."/>
            <person name="Kume K."/>
            <person name="Tamura T."/>
            <person name="Inagaki Y."/>
            <person name="Hashimoto T."/>
        </authorList>
    </citation>
    <scope>NUCLEOTIDE SEQUENCE</scope>
    <source>
        <strain evidence="6">NY0171</strain>
    </source>
</reference>
<dbReference type="InterPro" id="IPR000719">
    <property type="entry name" value="Prot_kinase_dom"/>
</dbReference>
<evidence type="ECO:0000256" key="3">
    <source>
        <dbReference type="PROSITE-ProRule" id="PRU10141"/>
    </source>
</evidence>
<dbReference type="PANTHER" id="PTHR44167:SF30">
    <property type="entry name" value="PHOSPHORYLASE KINASE"/>
    <property type="match status" value="1"/>
</dbReference>
<dbReference type="Gene3D" id="1.10.510.10">
    <property type="entry name" value="Transferase(Phosphotransferase) domain 1"/>
    <property type="match status" value="1"/>
</dbReference>
<name>A0ABQ5JYX0_9EUKA</name>
<dbReference type="InterPro" id="IPR008271">
    <property type="entry name" value="Ser/Thr_kinase_AS"/>
</dbReference>
<feature type="domain" description="Protein kinase" evidence="5">
    <location>
        <begin position="443"/>
        <end position="738"/>
    </location>
</feature>
<dbReference type="PANTHER" id="PTHR44167">
    <property type="entry name" value="OVARIAN-SPECIFIC SERINE/THREONINE-PROTEIN KINASE LOK-RELATED"/>
    <property type="match status" value="1"/>
</dbReference>
<dbReference type="InterPro" id="IPR017441">
    <property type="entry name" value="Protein_kinase_ATP_BS"/>
</dbReference>
<dbReference type="PROSITE" id="PS00107">
    <property type="entry name" value="PROTEIN_KINASE_ATP"/>
    <property type="match status" value="1"/>
</dbReference>
<evidence type="ECO:0000313" key="7">
    <source>
        <dbReference type="Proteomes" id="UP001057375"/>
    </source>
</evidence>
<evidence type="ECO:0000256" key="4">
    <source>
        <dbReference type="SAM" id="MobiDB-lite"/>
    </source>
</evidence>
<dbReference type="PROSITE" id="PS00108">
    <property type="entry name" value="PROTEIN_KINASE_ST"/>
    <property type="match status" value="1"/>
</dbReference>
<gene>
    <name evidence="6" type="ORF">ADUPG1_012281</name>
</gene>
<feature type="region of interest" description="Disordered" evidence="4">
    <location>
        <begin position="323"/>
        <end position="401"/>
    </location>
</feature>
<accession>A0ABQ5JYX0</accession>
<keyword evidence="7" id="KW-1185">Reference proteome</keyword>
<dbReference type="SUPFAM" id="SSF56112">
    <property type="entry name" value="Protein kinase-like (PK-like)"/>
    <property type="match status" value="1"/>
</dbReference>
<feature type="compositionally biased region" description="Basic and acidic residues" evidence="4">
    <location>
        <begin position="612"/>
        <end position="626"/>
    </location>
</feature>
<evidence type="ECO:0000313" key="6">
    <source>
        <dbReference type="EMBL" id="GKT22964.1"/>
    </source>
</evidence>
<dbReference type="Proteomes" id="UP001057375">
    <property type="component" value="Unassembled WGS sequence"/>
</dbReference>
<dbReference type="EMBL" id="BQXS01012435">
    <property type="protein sequence ID" value="GKT22964.1"/>
    <property type="molecule type" value="Genomic_DNA"/>
</dbReference>
<evidence type="ECO:0000259" key="5">
    <source>
        <dbReference type="PROSITE" id="PS50011"/>
    </source>
</evidence>
<protein>
    <recommendedName>
        <fullName evidence="5">Protein kinase domain-containing protein</fullName>
    </recommendedName>
</protein>
<feature type="binding site" evidence="3">
    <location>
        <position position="472"/>
    </location>
    <ligand>
        <name>ATP</name>
        <dbReference type="ChEBI" id="CHEBI:30616"/>
    </ligand>
</feature>
<sequence>MLNSCQMSSFSDVFQTVEPEFVHEGWEDCCPLPGDAPNIMSAEFQDIKAIDGSKEEGDKGFDQSYSAEKTIKGELNYGHFTNISIPFSSSFPMKAAYYLLPVDLSDVVLCEISGKGRSRDCFGIKSLVFFREKSPEELLAQEVKKKLWSEAPVVKPEFVKKGDKESHGRKSIPIPRDDPHLVDPLFSMVKCKDDSKRKESLYYDQSSRAQRMLKGEDDVRLSHLSIPFPSPSPLKAAYICVDKDDSSPSLLFTFTDCDRKKIFKKYEFPKPKYRYQWYFLPIDLNNIVLCEIEGKGILNNHYCRYFRIQSLVFIRGDDNPNSSPLLTPVPSSYSRTPTSTLPLPSKPVRAALKEEEDDAEERQEVVIIGNGKGSAPKDTKQKKPQDKKKHNPKDGKPKHHLLDSSLASSFLPEKSSVDQDSGPKDDKILPKHDSLTLTSASTITPQCIIGRGTFGEVLLVKVNGLPFPCVLKKILRVADKKVVKGCRKEFKVQLKLFTNPKCFNHIPRPLYILDLLDADFHGVYGFLMEFCVGGSVSSFAKSWCAAGKYVSVDDVFRAERSLVHRDVKPDNFLVRIGPKDGECTVVLSDLGMVRILDSISSSASSKSAAEPIRGEKKEKNPKHDKSRCGTLVYNSYETLLNGTQTQKSDAYSLGMSILSLFLCEQPFVSLPLVREVNRKVNLGRADDIDVIKVLIHGKYKTVNEVFNEVFTGLIQRDEDARMSVHDARKKVQTIKSLLPEIGEGFEYPSIDGIIKEQNRKHSGST</sequence>
<proteinExistence type="predicted"/>
<feature type="compositionally biased region" description="Basic residues" evidence="4">
    <location>
        <begin position="385"/>
        <end position="399"/>
    </location>
</feature>
<dbReference type="CDD" id="cd00180">
    <property type="entry name" value="PKc"/>
    <property type="match status" value="1"/>
</dbReference>
<dbReference type="Pfam" id="PF00069">
    <property type="entry name" value="Pkinase"/>
    <property type="match status" value="1"/>
</dbReference>
<dbReference type="InterPro" id="IPR011009">
    <property type="entry name" value="Kinase-like_dom_sf"/>
</dbReference>
<dbReference type="SMART" id="SM00220">
    <property type="entry name" value="S_TKc"/>
    <property type="match status" value="1"/>
</dbReference>
<comment type="caution">
    <text evidence="6">The sequence shown here is derived from an EMBL/GenBank/DDBJ whole genome shotgun (WGS) entry which is preliminary data.</text>
</comment>
<feature type="compositionally biased region" description="Basic and acidic residues" evidence="4">
    <location>
        <begin position="415"/>
        <end position="431"/>
    </location>
</feature>
<feature type="region of interest" description="Disordered" evidence="4">
    <location>
        <begin position="412"/>
        <end position="431"/>
    </location>
</feature>
<keyword evidence="1 3" id="KW-0547">Nucleotide-binding</keyword>
<feature type="compositionally biased region" description="Basic and acidic residues" evidence="4">
    <location>
        <begin position="375"/>
        <end position="384"/>
    </location>
</feature>
<evidence type="ECO:0000256" key="2">
    <source>
        <dbReference type="ARBA" id="ARBA00022840"/>
    </source>
</evidence>
<feature type="region of interest" description="Disordered" evidence="4">
    <location>
        <begin position="606"/>
        <end position="626"/>
    </location>
</feature>
<keyword evidence="2 3" id="KW-0067">ATP-binding</keyword>
<dbReference type="PROSITE" id="PS50011">
    <property type="entry name" value="PROTEIN_KINASE_DOM"/>
    <property type="match status" value="1"/>
</dbReference>
<feature type="compositionally biased region" description="Low complexity" evidence="4">
    <location>
        <begin position="328"/>
        <end position="343"/>
    </location>
</feature>
<organism evidence="6 7">
    <name type="scientific">Aduncisulcus paluster</name>
    <dbReference type="NCBI Taxonomy" id="2918883"/>
    <lineage>
        <taxon>Eukaryota</taxon>
        <taxon>Metamonada</taxon>
        <taxon>Carpediemonas-like organisms</taxon>
        <taxon>Aduncisulcus</taxon>
    </lineage>
</organism>
<evidence type="ECO:0000256" key="1">
    <source>
        <dbReference type="ARBA" id="ARBA00022741"/>
    </source>
</evidence>